<dbReference type="InterPro" id="IPR000403">
    <property type="entry name" value="PI3/4_kinase_cat_dom"/>
</dbReference>
<keyword evidence="3" id="KW-1185">Reference proteome</keyword>
<dbReference type="Proteomes" id="UP000194236">
    <property type="component" value="Unassembled WGS sequence"/>
</dbReference>
<dbReference type="Gene3D" id="3.30.1010.10">
    <property type="entry name" value="Phosphatidylinositol 3-kinase Catalytic Subunit, Chain A, domain 4"/>
    <property type="match status" value="1"/>
</dbReference>
<protein>
    <recommendedName>
        <fullName evidence="1">PI3K/PI4K catalytic domain-containing protein</fullName>
    </recommendedName>
</protein>
<sequence length="112" mass="12666">MDNTIIPLPGMNDGSNVMLKGVCKTVSILHTYTKPKKIILIGSDGRNYSYLFKGHEDLHLDERIMQFLSIINRMIAKFGSTISQQNNNNINNDRLFIRARHYSVTPLGNKSG</sequence>
<dbReference type="InterPro" id="IPR050517">
    <property type="entry name" value="DDR_Repair_Kinase"/>
</dbReference>
<proteinExistence type="predicted"/>
<feature type="domain" description="PI3K/PI4K catalytic" evidence="1">
    <location>
        <begin position="22"/>
        <end position="112"/>
    </location>
</feature>
<dbReference type="GO" id="GO:0005634">
    <property type="term" value="C:nucleus"/>
    <property type="evidence" value="ECO:0007669"/>
    <property type="project" value="TreeGrafter"/>
</dbReference>
<dbReference type="GO" id="GO:0031931">
    <property type="term" value="C:TORC1 complex"/>
    <property type="evidence" value="ECO:0007669"/>
    <property type="project" value="TreeGrafter"/>
</dbReference>
<dbReference type="GO" id="GO:0031932">
    <property type="term" value="C:TORC2 complex"/>
    <property type="evidence" value="ECO:0007669"/>
    <property type="project" value="TreeGrafter"/>
</dbReference>
<evidence type="ECO:0000259" key="1">
    <source>
        <dbReference type="PROSITE" id="PS50290"/>
    </source>
</evidence>
<dbReference type="GO" id="GO:0005737">
    <property type="term" value="C:cytoplasm"/>
    <property type="evidence" value="ECO:0007669"/>
    <property type="project" value="TreeGrafter"/>
</dbReference>
<comment type="caution">
    <text evidence="2">The sequence shown here is derived from an EMBL/GenBank/DDBJ whole genome shotgun (WGS) entry which is preliminary data.</text>
</comment>
<dbReference type="GO" id="GO:0016242">
    <property type="term" value="P:negative regulation of macroautophagy"/>
    <property type="evidence" value="ECO:0007669"/>
    <property type="project" value="TreeGrafter"/>
</dbReference>
<name>A0A1Y3B2T3_EURMA</name>
<dbReference type="OrthoDB" id="6424734at2759"/>
<dbReference type="SUPFAM" id="SSF56112">
    <property type="entry name" value="Protein kinase-like (PK-like)"/>
    <property type="match status" value="1"/>
</dbReference>
<gene>
    <name evidence="2" type="ORF">BLA29_013384</name>
</gene>
<accession>A0A1Y3B2T3</accession>
<organism evidence="2 3">
    <name type="scientific">Euroglyphus maynei</name>
    <name type="common">Mayne's house dust mite</name>
    <dbReference type="NCBI Taxonomy" id="6958"/>
    <lineage>
        <taxon>Eukaryota</taxon>
        <taxon>Metazoa</taxon>
        <taxon>Ecdysozoa</taxon>
        <taxon>Arthropoda</taxon>
        <taxon>Chelicerata</taxon>
        <taxon>Arachnida</taxon>
        <taxon>Acari</taxon>
        <taxon>Acariformes</taxon>
        <taxon>Sarcoptiformes</taxon>
        <taxon>Astigmata</taxon>
        <taxon>Psoroptidia</taxon>
        <taxon>Analgoidea</taxon>
        <taxon>Pyroglyphidae</taxon>
        <taxon>Pyroglyphinae</taxon>
        <taxon>Euroglyphus</taxon>
    </lineage>
</organism>
<dbReference type="PROSITE" id="PS50290">
    <property type="entry name" value="PI3_4_KINASE_3"/>
    <property type="match status" value="1"/>
</dbReference>
<dbReference type="PANTHER" id="PTHR11139:SF119">
    <property type="entry name" value="SERINE_THREONINE-PROTEIN KINASE SMG1"/>
    <property type="match status" value="1"/>
</dbReference>
<dbReference type="EMBL" id="MUJZ01047442">
    <property type="protein sequence ID" value="OTF74364.1"/>
    <property type="molecule type" value="Genomic_DNA"/>
</dbReference>
<reference evidence="2 3" key="1">
    <citation type="submission" date="2017-03" db="EMBL/GenBank/DDBJ databases">
        <title>Genome Survey of Euroglyphus maynei.</title>
        <authorList>
            <person name="Arlian L.G."/>
            <person name="Morgan M.S."/>
            <person name="Rider S.D."/>
        </authorList>
    </citation>
    <scope>NUCLEOTIDE SEQUENCE [LARGE SCALE GENOMIC DNA]</scope>
    <source>
        <strain evidence="2">Arlian Lab</strain>
        <tissue evidence="2">Whole body</tissue>
    </source>
</reference>
<dbReference type="GO" id="GO:0004674">
    <property type="term" value="F:protein serine/threonine kinase activity"/>
    <property type="evidence" value="ECO:0007669"/>
    <property type="project" value="TreeGrafter"/>
</dbReference>
<evidence type="ECO:0000313" key="2">
    <source>
        <dbReference type="EMBL" id="OTF74364.1"/>
    </source>
</evidence>
<dbReference type="GO" id="GO:0031929">
    <property type="term" value="P:TOR signaling"/>
    <property type="evidence" value="ECO:0007669"/>
    <property type="project" value="TreeGrafter"/>
</dbReference>
<dbReference type="PANTHER" id="PTHR11139">
    <property type="entry name" value="ATAXIA TELANGIECTASIA MUTATED ATM -RELATED"/>
    <property type="match status" value="1"/>
</dbReference>
<dbReference type="InterPro" id="IPR011009">
    <property type="entry name" value="Kinase-like_dom_sf"/>
</dbReference>
<evidence type="ECO:0000313" key="3">
    <source>
        <dbReference type="Proteomes" id="UP000194236"/>
    </source>
</evidence>
<dbReference type="AlphaFoldDB" id="A0A1Y3B2T3"/>
<feature type="non-terminal residue" evidence="2">
    <location>
        <position position="112"/>
    </location>
</feature>